<name>C1C0F4_CALCM</name>
<keyword evidence="1" id="KW-0413">Isomerase</keyword>
<dbReference type="EMBL" id="BT080333">
    <property type="protein sequence ID" value="ACO14757.1"/>
    <property type="molecule type" value="mRNA"/>
</dbReference>
<dbReference type="CDD" id="cd06558">
    <property type="entry name" value="crotonase-like"/>
    <property type="match status" value="1"/>
</dbReference>
<organism evidence="1">
    <name type="scientific">Caligus clemensi</name>
    <name type="common">Sea louse</name>
    <dbReference type="NCBI Taxonomy" id="344056"/>
    <lineage>
        <taxon>Eukaryota</taxon>
        <taxon>Metazoa</taxon>
        <taxon>Ecdysozoa</taxon>
        <taxon>Arthropoda</taxon>
        <taxon>Crustacea</taxon>
        <taxon>Multicrustacea</taxon>
        <taxon>Hexanauplia</taxon>
        <taxon>Copepoda</taxon>
        <taxon>Siphonostomatoida</taxon>
        <taxon>Caligidae</taxon>
        <taxon>Caligus</taxon>
    </lineage>
</organism>
<dbReference type="GO" id="GO:0016853">
    <property type="term" value="F:isomerase activity"/>
    <property type="evidence" value="ECO:0007669"/>
    <property type="project" value="UniProtKB-KW"/>
</dbReference>
<evidence type="ECO:0000313" key="1">
    <source>
        <dbReference type="EMBL" id="ACO14757.1"/>
    </source>
</evidence>
<dbReference type="AlphaFoldDB" id="C1C0F4"/>
<dbReference type="Gene3D" id="3.90.226.10">
    <property type="entry name" value="2-enoyl-CoA Hydratase, Chain A, domain 1"/>
    <property type="match status" value="1"/>
</dbReference>
<accession>C1C0F4</accession>
<protein>
    <submittedName>
        <fullName evidence="1">3,2-trans-enoyl-CoA isomerase, mitochondrial</fullName>
    </submittedName>
</protein>
<dbReference type="Pfam" id="PF00378">
    <property type="entry name" value="ECH_1"/>
    <property type="match status" value="1"/>
</dbReference>
<gene>
    <name evidence="1" type="primary">D3D2</name>
</gene>
<dbReference type="GO" id="GO:0006635">
    <property type="term" value="P:fatty acid beta-oxidation"/>
    <property type="evidence" value="ECO:0007669"/>
    <property type="project" value="TreeGrafter"/>
</dbReference>
<reference evidence="1" key="1">
    <citation type="submission" date="2009-03" db="EMBL/GenBank/DDBJ databases">
        <title>Caligus clemensi ESTs and full-length cDNAs.</title>
        <authorList>
            <person name="Yasuike M."/>
            <person name="von Schalburg K."/>
            <person name="Cooper G."/>
            <person name="Leong J."/>
            <person name="Jones S.R.M."/>
            <person name="Koop B.F."/>
        </authorList>
    </citation>
    <scope>NUCLEOTIDE SEQUENCE</scope>
    <source>
        <tissue evidence="1">Whole</tissue>
    </source>
</reference>
<dbReference type="PANTHER" id="PTHR11941">
    <property type="entry name" value="ENOYL-COA HYDRATASE-RELATED"/>
    <property type="match status" value="1"/>
</dbReference>
<proteinExistence type="evidence at transcript level"/>
<sequence length="275" mass="30600">MIFSQTLFHSSLRICGRSLRSRTLVSLSRTPDHMAIVELNRPPVNALSIEFLDTIEKTFRELSEDDSVKGIILTSFSDRIFSSGLDLQEIQEEHKLDSLGASFRNVANTLYGSITKPFGIVISGHAPAGGTLLAMCADYRVATPNSILGLNESRIGILVPEWMSFMYEGLMGPRQAELGLMLGSLFPADKALKLGLIDEIAENKEVALASCQSLIRRLMTEPETNARELSKKLSRERTIKSLHADKRAEQLVSFFKSPEVQANIKLYVDSLKKRK</sequence>
<dbReference type="SUPFAM" id="SSF52096">
    <property type="entry name" value="ClpP/crotonase"/>
    <property type="match status" value="1"/>
</dbReference>
<dbReference type="PANTHER" id="PTHR11941:SF45">
    <property type="entry name" value="ENOYL-COA DELTA ISOMERASE 1, MITOCHONDRIAL"/>
    <property type="match status" value="1"/>
</dbReference>
<dbReference type="GO" id="GO:0005739">
    <property type="term" value="C:mitochondrion"/>
    <property type="evidence" value="ECO:0007669"/>
    <property type="project" value="TreeGrafter"/>
</dbReference>
<dbReference type="InterPro" id="IPR001753">
    <property type="entry name" value="Enoyl-CoA_hydra/iso"/>
</dbReference>
<dbReference type="InterPro" id="IPR029045">
    <property type="entry name" value="ClpP/crotonase-like_dom_sf"/>
</dbReference>
<dbReference type="Gene3D" id="6.10.250.170">
    <property type="match status" value="1"/>
</dbReference>